<keyword evidence="1" id="KW-1133">Transmembrane helix</keyword>
<sequence length="160" mass="17519">MTSAQQNDRAGAGLPQVPSIPLTEDRIGLPPGDQSIGALVKDATTHLSTLVRAEIELAKIEISRDVKRGLRGSVFFIIALVVLLFSLYFPFIALAEGLAELGLQRWLGFLITWGVMLLIVGLFGYLGYRKVRGIKGPRRTIKTAQDTVAALKRDSDEKRS</sequence>
<comment type="caution">
    <text evidence="2">The sequence shown here is derived from an EMBL/GenBank/DDBJ whole genome shotgun (WGS) entry which is preliminary data.</text>
</comment>
<feature type="transmembrane region" description="Helical" evidence="1">
    <location>
        <begin position="74"/>
        <end position="94"/>
    </location>
</feature>
<dbReference type="EMBL" id="JAAATY010000009">
    <property type="protein sequence ID" value="NRN66266.1"/>
    <property type="molecule type" value="Genomic_DNA"/>
</dbReference>
<evidence type="ECO:0000313" key="3">
    <source>
        <dbReference type="Proteomes" id="UP000763557"/>
    </source>
</evidence>
<keyword evidence="1" id="KW-0812">Transmembrane</keyword>
<gene>
    <name evidence="2" type="ORF">GC106_34860</name>
</gene>
<reference evidence="2 3" key="1">
    <citation type="submission" date="2020-01" db="EMBL/GenBank/DDBJ databases">
        <title>Kibdelosporangium persica a novel Actinomycetes from a hot desert in Iran.</title>
        <authorList>
            <person name="Safaei N."/>
            <person name="Zaburannyi N."/>
            <person name="Mueller R."/>
            <person name="Wink J."/>
        </authorList>
    </citation>
    <scope>NUCLEOTIDE SEQUENCE [LARGE SCALE GENOMIC DNA]</scope>
    <source>
        <strain evidence="2 3">4NS15</strain>
    </source>
</reference>
<feature type="transmembrane region" description="Helical" evidence="1">
    <location>
        <begin position="106"/>
        <end position="128"/>
    </location>
</feature>
<evidence type="ECO:0000256" key="1">
    <source>
        <dbReference type="SAM" id="Phobius"/>
    </source>
</evidence>
<keyword evidence="1" id="KW-0472">Membrane</keyword>
<keyword evidence="3" id="KW-1185">Reference proteome</keyword>
<organism evidence="2 3">
    <name type="scientific">Kibdelosporangium persicum</name>
    <dbReference type="NCBI Taxonomy" id="2698649"/>
    <lineage>
        <taxon>Bacteria</taxon>
        <taxon>Bacillati</taxon>
        <taxon>Actinomycetota</taxon>
        <taxon>Actinomycetes</taxon>
        <taxon>Pseudonocardiales</taxon>
        <taxon>Pseudonocardiaceae</taxon>
        <taxon>Kibdelosporangium</taxon>
    </lineage>
</organism>
<accession>A0ABX2F4J4</accession>
<dbReference type="Pfam" id="PF07332">
    <property type="entry name" value="Phage_holin_3_6"/>
    <property type="match status" value="1"/>
</dbReference>
<evidence type="ECO:0000313" key="2">
    <source>
        <dbReference type="EMBL" id="NRN66266.1"/>
    </source>
</evidence>
<dbReference type="InterPro" id="IPR009937">
    <property type="entry name" value="Phage_holin_3_6"/>
</dbReference>
<name>A0ABX2F4J4_9PSEU</name>
<protein>
    <submittedName>
        <fullName evidence="2">Holin-X, holin superfamily III</fullName>
    </submittedName>
</protein>
<proteinExistence type="predicted"/>
<dbReference type="RefSeq" id="WP_173131953.1">
    <property type="nucleotide sequence ID" value="NZ_CBCSGW010000056.1"/>
</dbReference>
<dbReference type="Proteomes" id="UP000763557">
    <property type="component" value="Unassembled WGS sequence"/>
</dbReference>